<dbReference type="InterPro" id="IPR023213">
    <property type="entry name" value="CAT-like_dom_sf"/>
</dbReference>
<dbReference type="Gene3D" id="2.30.38.10">
    <property type="entry name" value="Luciferase, Domain 3"/>
    <property type="match status" value="1"/>
</dbReference>
<sequence length="1044" mass="110608">MDVLPLSPLQEGLLFQSTIAADGPDVYVTQVVVDVEGSVDLGRLRAALAALLRRHPNLRAGFSTTSTGPVQVVPAEAEVPCTAVDAATGQEADLLLDADRAQRFDLASPPLLRCLVVRLPGARARIAVTSHHILMDGWSLPVVLTELFVLYGANGADDALPPAPPFRDYLAWLRTRDRDAAEQAWRAALHGLAEATLVRPSGGRRTTVLPRRHDIELPEPTTAALTGLATTHGLTLNTITQVLWAQLLSGLTGRTDVVFGTTVSGRPSDLPGVTTMVGLLINTLPARVRLVPGETVLELLARVQREQVALLDHQHLGLADVQRAAGTRELFDTAVVLENYPRNALTDTLSAVAGTGLRVTRVDGHDATHYPLGLVVHPGRRLSLSLYHRPDVFDDEAAAALAARIPHLADTIATHPERTLANFPALHPGESHRLLHTLNETAAPKPPRRTAHAGFVEHALRYPSRPAITHGDRTFTYAQVHQHVNELTRVLGKHGVGPETRVAVLQRRSAESVASVPAILQAGGVYVPLHPDWPKARRDLVLAHTGAAVVVTDAACADLLADARVPVIVVPELTESAAATGIEDLSADLPVDPAQLAYVMYTSGSTGVPKGVMCTHEDVAGMLADRSWSGARGATMAHHVPSAFDPSVCELLVPLTTGGHVVVPPTADLDAAGLADLVGRHGVTHCLISPGLLRLLADDDPSCFAGLRELITGGDVVPAATVRRILAEAPDLTIRTHGGATETTVFATHHPMRTPADVPDSVPMGRPRDNVRAYVLDDFLRPVPACVTGELYFGGAGIARGYTSRPALTAERFVADPFGPPGTRLYRTGDLVRQRREGGVDFVGRADDQVKIRGVRVEPGEAEAALASLPGVAQAAVSVRLDRSGDKQLVGYVVADDTGVLDPERLLAGAAAILPGHLVPSAIVTLATFPLTANGKVDRDALPAPGPASAGDRAPGTETERQLCELFGAVLGIAEVHADDDFFRLGGHSLLAMRLIGKARRVLGVELTVQDVFTNPTVAGLAARVTTAPKARPQLRRTRPGGAR</sequence>
<name>S5TV47_9BACT</name>
<dbReference type="NCBIfam" id="TIGR01733">
    <property type="entry name" value="AA-adenyl-dom"/>
    <property type="match status" value="1"/>
</dbReference>
<dbReference type="GO" id="GO:0043041">
    <property type="term" value="P:amino acid activation for nonribosomal peptide biosynthetic process"/>
    <property type="evidence" value="ECO:0007669"/>
    <property type="project" value="TreeGrafter"/>
</dbReference>
<dbReference type="FunFam" id="2.30.38.10:FF:000001">
    <property type="entry name" value="Non-ribosomal peptide synthetase PvdI"/>
    <property type="match status" value="1"/>
</dbReference>
<dbReference type="SMART" id="SM00823">
    <property type="entry name" value="PKS_PP"/>
    <property type="match status" value="1"/>
</dbReference>
<dbReference type="GO" id="GO:0004467">
    <property type="term" value="F:long-chain fatty acid-CoA ligase activity"/>
    <property type="evidence" value="ECO:0007669"/>
    <property type="project" value="UniProtKB-EC"/>
</dbReference>
<dbReference type="AlphaFoldDB" id="S5TV47"/>
<dbReference type="GO" id="GO:0005829">
    <property type="term" value="C:cytosol"/>
    <property type="evidence" value="ECO:0007669"/>
    <property type="project" value="TreeGrafter"/>
</dbReference>
<dbReference type="SUPFAM" id="SSF47336">
    <property type="entry name" value="ACP-like"/>
    <property type="match status" value="1"/>
</dbReference>
<dbReference type="InterPro" id="IPR009081">
    <property type="entry name" value="PP-bd_ACP"/>
</dbReference>
<keyword evidence="2" id="KW-0596">Phosphopantetheine</keyword>
<accession>S5TV47</accession>
<organism evidence="6">
    <name type="scientific">uncultured bacterium esnapd18</name>
    <dbReference type="NCBI Taxonomy" id="1366599"/>
    <lineage>
        <taxon>Bacteria</taxon>
        <taxon>environmental samples</taxon>
    </lineage>
</organism>
<feature type="domain" description="Carrier" evidence="5">
    <location>
        <begin position="954"/>
        <end position="1029"/>
    </location>
</feature>
<dbReference type="PROSITE" id="PS50075">
    <property type="entry name" value="CARRIER"/>
    <property type="match status" value="1"/>
</dbReference>
<dbReference type="InterPro" id="IPR000873">
    <property type="entry name" value="AMP-dep_synth/lig_dom"/>
</dbReference>
<dbReference type="InterPro" id="IPR025110">
    <property type="entry name" value="AMP-bd_C"/>
</dbReference>
<feature type="region of interest" description="Disordered" evidence="4">
    <location>
        <begin position="938"/>
        <end position="957"/>
    </location>
</feature>
<dbReference type="CDD" id="cd12117">
    <property type="entry name" value="A_NRPS_Srf_like"/>
    <property type="match status" value="1"/>
</dbReference>
<dbReference type="InterPro" id="IPR029058">
    <property type="entry name" value="AB_hydrolase_fold"/>
</dbReference>
<proteinExistence type="predicted"/>
<dbReference type="InterPro" id="IPR006162">
    <property type="entry name" value="Ppantetheine_attach_site"/>
</dbReference>
<dbReference type="EMBL" id="KF264558">
    <property type="protein sequence ID" value="AGS49866.1"/>
    <property type="molecule type" value="Genomic_DNA"/>
</dbReference>
<dbReference type="GO" id="GO:0072330">
    <property type="term" value="P:monocarboxylic acid biosynthetic process"/>
    <property type="evidence" value="ECO:0007669"/>
    <property type="project" value="UniProtKB-ARBA"/>
</dbReference>
<dbReference type="InterPro" id="IPR045851">
    <property type="entry name" value="AMP-bd_C_sf"/>
</dbReference>
<dbReference type="SUPFAM" id="SSF52777">
    <property type="entry name" value="CoA-dependent acyltransferases"/>
    <property type="match status" value="2"/>
</dbReference>
<comment type="cofactor">
    <cofactor evidence="1">
        <name>pantetheine 4'-phosphate</name>
        <dbReference type="ChEBI" id="CHEBI:47942"/>
    </cofactor>
</comment>
<evidence type="ECO:0000256" key="3">
    <source>
        <dbReference type="ARBA" id="ARBA00022553"/>
    </source>
</evidence>
<dbReference type="GO" id="GO:0044550">
    <property type="term" value="P:secondary metabolite biosynthetic process"/>
    <property type="evidence" value="ECO:0007669"/>
    <property type="project" value="TreeGrafter"/>
</dbReference>
<dbReference type="InterPro" id="IPR036736">
    <property type="entry name" value="ACP-like_sf"/>
</dbReference>
<dbReference type="PANTHER" id="PTHR45527:SF1">
    <property type="entry name" value="FATTY ACID SYNTHASE"/>
    <property type="match status" value="1"/>
</dbReference>
<dbReference type="Pfam" id="PF00550">
    <property type="entry name" value="PP-binding"/>
    <property type="match status" value="1"/>
</dbReference>
<reference evidence="6" key="1">
    <citation type="journal article" date="2013" name="Proc. Natl. Acad. Sci. U.S.A.">
        <title>Mapping gene clusters within arrayed metagenomic libraries to expand the structural diversity of biomedically relevant natural products.</title>
        <authorList>
            <person name="Owen J.G."/>
            <person name="Reddy B.V."/>
            <person name="Ternei M.A."/>
            <person name="Charlop-Powers Z."/>
            <person name="Calle P.Y."/>
            <person name="Kim J.H."/>
            <person name="Brady S.F."/>
        </authorList>
    </citation>
    <scope>NUCLEOTIDE SEQUENCE</scope>
</reference>
<dbReference type="PANTHER" id="PTHR45527">
    <property type="entry name" value="NONRIBOSOMAL PEPTIDE SYNTHETASE"/>
    <property type="match status" value="1"/>
</dbReference>
<dbReference type="Pfam" id="PF13193">
    <property type="entry name" value="AMP-binding_C"/>
    <property type="match status" value="1"/>
</dbReference>
<dbReference type="EC" id="6.2.1.3" evidence="6"/>
<protein>
    <submittedName>
        <fullName evidence="6">Long-chain-fatty-acid--CoA ligase</fullName>
        <ecNumber evidence="6">6.2.1.3</ecNumber>
    </submittedName>
</protein>
<dbReference type="Pfam" id="PF00668">
    <property type="entry name" value="Condensation"/>
    <property type="match status" value="1"/>
</dbReference>
<dbReference type="SUPFAM" id="SSF56801">
    <property type="entry name" value="Acetyl-CoA synthetase-like"/>
    <property type="match status" value="1"/>
</dbReference>
<dbReference type="PROSITE" id="PS00012">
    <property type="entry name" value="PHOSPHOPANTETHEINE"/>
    <property type="match status" value="1"/>
</dbReference>
<dbReference type="Gene3D" id="3.30.559.10">
    <property type="entry name" value="Chloramphenicol acetyltransferase-like domain"/>
    <property type="match status" value="1"/>
</dbReference>
<keyword evidence="6" id="KW-0436">Ligase</keyword>
<evidence type="ECO:0000256" key="2">
    <source>
        <dbReference type="ARBA" id="ARBA00022450"/>
    </source>
</evidence>
<evidence type="ECO:0000259" key="5">
    <source>
        <dbReference type="PROSITE" id="PS50075"/>
    </source>
</evidence>
<dbReference type="Gene3D" id="3.30.559.30">
    <property type="entry name" value="Nonribosomal peptide synthetase, condensation domain"/>
    <property type="match status" value="1"/>
</dbReference>
<evidence type="ECO:0000256" key="1">
    <source>
        <dbReference type="ARBA" id="ARBA00001957"/>
    </source>
</evidence>
<dbReference type="Pfam" id="PF00501">
    <property type="entry name" value="AMP-binding"/>
    <property type="match status" value="1"/>
</dbReference>
<dbReference type="FunFam" id="1.10.1200.10:FF:000016">
    <property type="entry name" value="Non-ribosomal peptide synthase"/>
    <property type="match status" value="1"/>
</dbReference>
<dbReference type="CDD" id="cd19543">
    <property type="entry name" value="DCL_NRPS"/>
    <property type="match status" value="1"/>
</dbReference>
<keyword evidence="3" id="KW-0597">Phosphoprotein</keyword>
<evidence type="ECO:0000313" key="6">
    <source>
        <dbReference type="EMBL" id="AGS49866.1"/>
    </source>
</evidence>
<dbReference type="Gene3D" id="3.40.50.980">
    <property type="match status" value="2"/>
</dbReference>
<dbReference type="GO" id="GO:0031177">
    <property type="term" value="F:phosphopantetheine binding"/>
    <property type="evidence" value="ECO:0007669"/>
    <property type="project" value="InterPro"/>
</dbReference>
<dbReference type="InterPro" id="IPR020806">
    <property type="entry name" value="PKS_PP-bd"/>
</dbReference>
<dbReference type="Gene3D" id="3.30.300.30">
    <property type="match status" value="1"/>
</dbReference>
<dbReference type="Gene3D" id="3.40.50.1820">
    <property type="entry name" value="alpha/beta hydrolase"/>
    <property type="match status" value="1"/>
</dbReference>
<dbReference type="InterPro" id="IPR010071">
    <property type="entry name" value="AA_adenyl_dom"/>
</dbReference>
<dbReference type="FunFam" id="3.30.300.30:FF:000010">
    <property type="entry name" value="Enterobactin synthetase component F"/>
    <property type="match status" value="1"/>
</dbReference>
<evidence type="ECO:0000256" key="4">
    <source>
        <dbReference type="SAM" id="MobiDB-lite"/>
    </source>
</evidence>
<dbReference type="InterPro" id="IPR020845">
    <property type="entry name" value="AMP-binding_CS"/>
</dbReference>
<dbReference type="InterPro" id="IPR001242">
    <property type="entry name" value="Condensation_dom"/>
</dbReference>
<dbReference type="PROSITE" id="PS00455">
    <property type="entry name" value="AMP_BINDING"/>
    <property type="match status" value="1"/>
</dbReference>